<evidence type="ECO:0000259" key="12">
    <source>
        <dbReference type="Pfam" id="PF17767"/>
    </source>
</evidence>
<evidence type="ECO:0000313" key="13">
    <source>
        <dbReference type="EMBL" id="KAA8492963.1"/>
    </source>
</evidence>
<keyword evidence="4" id="KW-0597">Phosphoprotein</keyword>
<evidence type="ECO:0000256" key="5">
    <source>
        <dbReference type="ARBA" id="ARBA00022598"/>
    </source>
</evidence>
<gene>
    <name evidence="13" type="ORF">FVE85_9235</name>
</gene>
<comment type="caution">
    <text evidence="13">The sequence shown here is derived from an EMBL/GenBank/DDBJ whole genome shotgun (WGS) entry which is preliminary data.</text>
</comment>
<dbReference type="GO" id="GO:0016757">
    <property type="term" value="F:glycosyltransferase activity"/>
    <property type="evidence" value="ECO:0007669"/>
    <property type="project" value="UniProtKB-KW"/>
</dbReference>
<feature type="compositionally biased region" description="Low complexity" evidence="11">
    <location>
        <begin position="539"/>
        <end position="556"/>
    </location>
</feature>
<dbReference type="Gene3D" id="3.20.140.10">
    <property type="entry name" value="nicotinate phosphoribosyltransferase"/>
    <property type="match status" value="2"/>
</dbReference>
<dbReference type="Proteomes" id="UP000324585">
    <property type="component" value="Unassembled WGS sequence"/>
</dbReference>
<dbReference type="GO" id="GO:0004516">
    <property type="term" value="F:nicotinate phosphoribosyltransferase activity"/>
    <property type="evidence" value="ECO:0007669"/>
    <property type="project" value="UniProtKB-UniRule"/>
</dbReference>
<dbReference type="UniPathway" id="UPA00253">
    <property type="reaction ID" value="UER00457"/>
</dbReference>
<feature type="domain" description="Nicotinate phosphoribosyltransferase N-terminal" evidence="12">
    <location>
        <begin position="13"/>
        <end position="145"/>
    </location>
</feature>
<keyword evidence="7 10" id="KW-0808">Transferase</keyword>
<organism evidence="13 14">
    <name type="scientific">Porphyridium purpureum</name>
    <name type="common">Red alga</name>
    <name type="synonym">Porphyridium cruentum</name>
    <dbReference type="NCBI Taxonomy" id="35688"/>
    <lineage>
        <taxon>Eukaryota</taxon>
        <taxon>Rhodophyta</taxon>
        <taxon>Bangiophyceae</taxon>
        <taxon>Porphyridiales</taxon>
        <taxon>Porphyridiaceae</taxon>
        <taxon>Porphyridium</taxon>
    </lineage>
</organism>
<dbReference type="InterPro" id="IPR006405">
    <property type="entry name" value="Nic_PRibTrfase_pncB"/>
</dbReference>
<evidence type="ECO:0000256" key="1">
    <source>
        <dbReference type="ARBA" id="ARBA00004952"/>
    </source>
</evidence>
<comment type="catalytic activity">
    <reaction evidence="9 10">
        <text>5-phospho-alpha-D-ribose 1-diphosphate + nicotinate + ATP + H2O = nicotinate beta-D-ribonucleotide + ADP + phosphate + diphosphate</text>
        <dbReference type="Rhea" id="RHEA:36163"/>
        <dbReference type="ChEBI" id="CHEBI:15377"/>
        <dbReference type="ChEBI" id="CHEBI:30616"/>
        <dbReference type="ChEBI" id="CHEBI:32544"/>
        <dbReference type="ChEBI" id="CHEBI:33019"/>
        <dbReference type="ChEBI" id="CHEBI:43474"/>
        <dbReference type="ChEBI" id="CHEBI:57502"/>
        <dbReference type="ChEBI" id="CHEBI:58017"/>
        <dbReference type="ChEBI" id="CHEBI:456216"/>
        <dbReference type="EC" id="6.3.4.21"/>
    </reaction>
</comment>
<dbReference type="NCBIfam" id="TIGR01513">
    <property type="entry name" value="NAPRTase_put"/>
    <property type="match status" value="1"/>
</dbReference>
<comment type="similarity">
    <text evidence="2 10">Belongs to the NAPRTase family.</text>
</comment>
<feature type="region of interest" description="Disordered" evidence="11">
    <location>
        <begin position="531"/>
        <end position="563"/>
    </location>
</feature>
<evidence type="ECO:0000256" key="10">
    <source>
        <dbReference type="RuleBase" id="RU365100"/>
    </source>
</evidence>
<dbReference type="Gene3D" id="3.20.20.70">
    <property type="entry name" value="Aldolase class I"/>
    <property type="match status" value="1"/>
</dbReference>
<dbReference type="GO" id="GO:0005829">
    <property type="term" value="C:cytosol"/>
    <property type="evidence" value="ECO:0007669"/>
    <property type="project" value="TreeGrafter"/>
</dbReference>
<evidence type="ECO:0000256" key="3">
    <source>
        <dbReference type="ARBA" id="ARBA00013236"/>
    </source>
</evidence>
<evidence type="ECO:0000256" key="2">
    <source>
        <dbReference type="ARBA" id="ARBA00010897"/>
    </source>
</evidence>
<dbReference type="PANTHER" id="PTHR11098:SF1">
    <property type="entry name" value="NICOTINATE PHOSPHORIBOSYLTRANSFERASE"/>
    <property type="match status" value="1"/>
</dbReference>
<dbReference type="EMBL" id="VRMN01000008">
    <property type="protein sequence ID" value="KAA8492963.1"/>
    <property type="molecule type" value="Genomic_DNA"/>
</dbReference>
<evidence type="ECO:0000313" key="14">
    <source>
        <dbReference type="Proteomes" id="UP000324585"/>
    </source>
</evidence>
<keyword evidence="13" id="KW-0328">Glycosyltransferase</keyword>
<dbReference type="InterPro" id="IPR036068">
    <property type="entry name" value="Nicotinate_pribotase-like_C"/>
</dbReference>
<proteinExistence type="inferred from homology"/>
<dbReference type="InterPro" id="IPR013785">
    <property type="entry name" value="Aldolase_TIM"/>
</dbReference>
<evidence type="ECO:0000256" key="4">
    <source>
        <dbReference type="ARBA" id="ARBA00022553"/>
    </source>
</evidence>
<keyword evidence="5 10" id="KW-0436">Ligase</keyword>
<evidence type="ECO:0000256" key="9">
    <source>
        <dbReference type="ARBA" id="ARBA00048668"/>
    </source>
</evidence>
<dbReference type="EC" id="6.3.4.21" evidence="3 10"/>
<dbReference type="InterPro" id="IPR040727">
    <property type="entry name" value="NAPRTase_N"/>
</dbReference>
<evidence type="ECO:0000256" key="8">
    <source>
        <dbReference type="ARBA" id="ARBA00023426"/>
    </source>
</evidence>
<evidence type="ECO:0000256" key="7">
    <source>
        <dbReference type="ARBA" id="ARBA00022679"/>
    </source>
</evidence>
<sequence>MDGPMLSKRSVILNDVYQVTMAYAYFVQGMHEQESVFEYYFRTAPFGSSYCILQGVHDLVSFLSSSFWFTQTELDEVKALLTFTKADSELVDQFIAYLANADASTMDIVSFADGSVVFPNEPIVQVKGPLALVQLLETPLLNTLNFPTLLCTKANRLVRIAGEHCSIVEFGLRRAQGAEAGLLAAKYAYAGGANGSSNLLACEKFGIPYAGTHAHSFVQAFRGIEDLGNLDEPLVGKWAVSATKADFVRLVESLLELINAKSSNRGELAAFISFAFAFPGRFVALVDTYNTLRSGVPNYIAVACALLKEGFKPVGIRIDSGDLGVLSRAARRQINTAASITGLFKLGESRIFASNDLDERAIAALGPYLPSSAVKKSDTTGHCITDFGVGTKLVTCYDQPALGGVFKLCSLDGRPCFKISEETAKSSMPFSKQVHRVIENGEVVADIITLRDSPLEYVEGMDGYILAVSRSDFSKKFAIHAEEVQEQLNPVWHLGKPTGSVVDSAGNLLSEKEAVLRSRALLPIVTEEKSANANGLGKSQSSSPPSGASPTGAQSGKQSASRKDGTHVFLAPDLMHITRELHDIASVPCIID</sequence>
<dbReference type="PANTHER" id="PTHR11098">
    <property type="entry name" value="NICOTINATE PHOSPHORIBOSYLTRANSFERASE"/>
    <property type="match status" value="1"/>
</dbReference>
<comment type="pathway">
    <text evidence="1 10">Cofactor biosynthesis; NAD(+) biosynthesis; nicotinate D-ribonucleotide from nicotinate: step 1/1.</text>
</comment>
<dbReference type="OMA" id="PIMEFGA"/>
<dbReference type="Pfam" id="PF17767">
    <property type="entry name" value="NAPRTase_N"/>
    <property type="match status" value="1"/>
</dbReference>
<dbReference type="OrthoDB" id="193380at2759"/>
<keyword evidence="14" id="KW-1185">Reference proteome</keyword>
<dbReference type="GO" id="GO:0034355">
    <property type="term" value="P:NAD+ biosynthetic process via the salvage pathway"/>
    <property type="evidence" value="ECO:0007669"/>
    <property type="project" value="TreeGrafter"/>
</dbReference>
<accession>A0A5J4YQB4</accession>
<protein>
    <recommendedName>
        <fullName evidence="3 10">Nicotinate phosphoribosyltransferase</fullName>
        <ecNumber evidence="3 10">6.3.4.21</ecNumber>
    </recommendedName>
</protein>
<dbReference type="InterPro" id="IPR007229">
    <property type="entry name" value="Nic_PRibTrfase-Fam"/>
</dbReference>
<evidence type="ECO:0000256" key="6">
    <source>
        <dbReference type="ARBA" id="ARBA00022642"/>
    </source>
</evidence>
<comment type="function">
    <text evidence="8">Catalyzes the first step in the biosynthesis of NAD from nicotinic acid, the ATP-dependent synthesis of beta-nicotinate D-ribonucleotide from nicotinate and 5-phospho-D-ribose 1-phosphate. Helps prevent cellular oxidative stress via its role in NAD biosynthesis.</text>
</comment>
<dbReference type="SUPFAM" id="SSF51690">
    <property type="entry name" value="Nicotinate/Quinolinate PRTase C-terminal domain-like"/>
    <property type="match status" value="1"/>
</dbReference>
<dbReference type="AlphaFoldDB" id="A0A5J4YQB4"/>
<comment type="PTM">
    <text evidence="10">Transiently phosphorylated on a His residue during the reaction cycle. Phosphorylation strongly increases the affinity for substrates and increases the rate of nicotinate D-ribonucleotide production. Dephosphorylation regenerates the low-affinity form of the enzyme, leading to product release.</text>
</comment>
<keyword evidence="6 10" id="KW-0662">Pyridine nucleotide biosynthesis</keyword>
<name>A0A5J4YQB4_PORPP</name>
<reference evidence="14" key="1">
    <citation type="journal article" date="2019" name="Nat. Commun.">
        <title>Expansion of phycobilisome linker gene families in mesophilic red algae.</title>
        <authorList>
            <person name="Lee J."/>
            <person name="Kim D."/>
            <person name="Bhattacharya D."/>
            <person name="Yoon H.S."/>
        </authorList>
    </citation>
    <scope>NUCLEOTIDE SEQUENCE [LARGE SCALE GENOMIC DNA]</scope>
    <source>
        <strain evidence="14">CCMP 1328</strain>
    </source>
</reference>
<dbReference type="SUPFAM" id="SSF54675">
    <property type="entry name" value="Nicotinate/Quinolinate PRTase N-terminal domain-like"/>
    <property type="match status" value="1"/>
</dbReference>
<evidence type="ECO:0000256" key="11">
    <source>
        <dbReference type="SAM" id="MobiDB-lite"/>
    </source>
</evidence>